<keyword evidence="4" id="KW-1185">Reference proteome</keyword>
<reference evidence="3 4" key="1">
    <citation type="submission" date="2020-07" db="EMBL/GenBank/DDBJ databases">
        <title>Sequencing the genomes of 1000 actinobacteria strains.</title>
        <authorList>
            <person name="Klenk H.-P."/>
        </authorList>
    </citation>
    <scope>NUCLEOTIDE SEQUENCE [LARGE SCALE GENOMIC DNA]</scope>
    <source>
        <strain evidence="3 4">DSM 100723</strain>
    </source>
</reference>
<dbReference type="InterPro" id="IPR038740">
    <property type="entry name" value="BioF2-like_GNAT_dom"/>
</dbReference>
<dbReference type="AlphaFoldDB" id="A0A7W3IQC0"/>
<sequence length="412" mass="45727">MAPEISLRAADRLSATETGQWEALFAAQAEDPGEVVNPFTAPSWVLAWYRHFVAVEDRVLLWIEEDGQLVGVAPFYRGRVGISRFRFGTRLQLVGLGLAGSPLELPQVLTRPGAARTVLAGLVQTMVTDKSLLSRDTWAEISVGIGQGWFEPQWVHDSGQPFAFWRHQAARACVVLPLEADWESTRSRLKRNVKESLRRSRNRLKKDGRPYAVEQLGQGLDAPIELAAVDEFLGLHRHRSSLSGRPSHHDAYARPDFRRFMRDLLPELGDRGLARLARLRLGDRVVASQLILEAPGTWYVHSSGFDPDEWALGPVTYIQEQVFEQATQAGVRWINLSPGPNLSKMRWSERMAVSDDFAFGSGGKALRSRYTAFAAGSAVSQVNHVSEEASRASRSTGSHPEVAGSGQPQSRR</sequence>
<protein>
    <submittedName>
        <fullName evidence="3">CelD/BcsL family acetyltransferase involved in cellulose biosynthesis</fullName>
    </submittedName>
</protein>
<evidence type="ECO:0000259" key="2">
    <source>
        <dbReference type="Pfam" id="PF13480"/>
    </source>
</evidence>
<gene>
    <name evidence="3" type="ORF">FHX74_000844</name>
</gene>
<dbReference type="EMBL" id="JACGWT010000001">
    <property type="protein sequence ID" value="MBA8793250.1"/>
    <property type="molecule type" value="Genomic_DNA"/>
</dbReference>
<evidence type="ECO:0000313" key="3">
    <source>
        <dbReference type="EMBL" id="MBA8793250.1"/>
    </source>
</evidence>
<feature type="region of interest" description="Disordered" evidence="1">
    <location>
        <begin position="381"/>
        <end position="412"/>
    </location>
</feature>
<keyword evidence="3" id="KW-0808">Transferase</keyword>
<dbReference type="Gene3D" id="3.40.630.30">
    <property type="match status" value="1"/>
</dbReference>
<feature type="domain" description="BioF2-like acetyltransferase" evidence="2">
    <location>
        <begin position="192"/>
        <end position="340"/>
    </location>
</feature>
<dbReference type="Pfam" id="PF13480">
    <property type="entry name" value="Acetyltransf_6"/>
    <property type="match status" value="1"/>
</dbReference>
<evidence type="ECO:0000256" key="1">
    <source>
        <dbReference type="SAM" id="MobiDB-lite"/>
    </source>
</evidence>
<dbReference type="SUPFAM" id="SSF55729">
    <property type="entry name" value="Acyl-CoA N-acyltransferases (Nat)"/>
    <property type="match status" value="1"/>
</dbReference>
<dbReference type="InterPro" id="IPR016181">
    <property type="entry name" value="Acyl_CoA_acyltransferase"/>
</dbReference>
<comment type="caution">
    <text evidence="3">The sequence shown here is derived from an EMBL/GenBank/DDBJ whole genome shotgun (WGS) entry which is preliminary data.</text>
</comment>
<dbReference type="GO" id="GO:0016740">
    <property type="term" value="F:transferase activity"/>
    <property type="evidence" value="ECO:0007669"/>
    <property type="project" value="UniProtKB-KW"/>
</dbReference>
<accession>A0A7W3IQC0</accession>
<dbReference type="RefSeq" id="WP_182558781.1">
    <property type="nucleotide sequence ID" value="NZ_JACGWT010000001.1"/>
</dbReference>
<evidence type="ECO:0000313" key="4">
    <source>
        <dbReference type="Proteomes" id="UP000523079"/>
    </source>
</evidence>
<organism evidence="3 4">
    <name type="scientific">Microlunatus kandeliicorticis</name>
    <dbReference type="NCBI Taxonomy" id="1759536"/>
    <lineage>
        <taxon>Bacteria</taxon>
        <taxon>Bacillati</taxon>
        <taxon>Actinomycetota</taxon>
        <taxon>Actinomycetes</taxon>
        <taxon>Propionibacteriales</taxon>
        <taxon>Propionibacteriaceae</taxon>
        <taxon>Microlunatus</taxon>
    </lineage>
</organism>
<dbReference type="Proteomes" id="UP000523079">
    <property type="component" value="Unassembled WGS sequence"/>
</dbReference>
<name>A0A7W3IQC0_9ACTN</name>
<proteinExistence type="predicted"/>